<evidence type="ECO:0000256" key="3">
    <source>
        <dbReference type="ARBA" id="ARBA00022475"/>
    </source>
</evidence>
<feature type="transmembrane region" description="Helical" evidence="7">
    <location>
        <begin position="187"/>
        <end position="206"/>
    </location>
</feature>
<dbReference type="PANTHER" id="PTHR12677">
    <property type="entry name" value="GOLGI APPARATUS MEMBRANE PROTEIN TVP38-RELATED"/>
    <property type="match status" value="1"/>
</dbReference>
<comment type="similarity">
    <text evidence="2 7">Belongs to the TVP38/TMEM64 family.</text>
</comment>
<evidence type="ECO:0000313" key="10">
    <source>
        <dbReference type="Proteomes" id="UP000057820"/>
    </source>
</evidence>
<feature type="transmembrane region" description="Helical" evidence="7">
    <location>
        <begin position="74"/>
        <end position="99"/>
    </location>
</feature>
<evidence type="ECO:0000256" key="1">
    <source>
        <dbReference type="ARBA" id="ARBA00004651"/>
    </source>
</evidence>
<name>A0A0H5NFG6_NOCFR</name>
<dbReference type="KEGG" id="nfr:ERS450000_00580"/>
<accession>A0A0H5NFG6</accession>
<evidence type="ECO:0000256" key="2">
    <source>
        <dbReference type="ARBA" id="ARBA00008640"/>
    </source>
</evidence>
<evidence type="ECO:0000313" key="9">
    <source>
        <dbReference type="EMBL" id="CRY74278.1"/>
    </source>
</evidence>
<organism evidence="9 10">
    <name type="scientific">Nocardia farcinica</name>
    <dbReference type="NCBI Taxonomy" id="37329"/>
    <lineage>
        <taxon>Bacteria</taxon>
        <taxon>Bacillati</taxon>
        <taxon>Actinomycetota</taxon>
        <taxon>Actinomycetes</taxon>
        <taxon>Mycobacteriales</taxon>
        <taxon>Nocardiaceae</taxon>
        <taxon>Nocardia</taxon>
    </lineage>
</organism>
<keyword evidence="5 7" id="KW-1133">Transmembrane helix</keyword>
<comment type="subcellular location">
    <subcellularLocation>
        <location evidence="1 7">Cell membrane</location>
        <topology evidence="1 7">Multi-pass membrane protein</topology>
    </subcellularLocation>
</comment>
<dbReference type="InterPro" id="IPR015414">
    <property type="entry name" value="TMEM64"/>
</dbReference>
<feature type="domain" description="VTT" evidence="8">
    <location>
        <begin position="62"/>
        <end position="177"/>
    </location>
</feature>
<protein>
    <recommendedName>
        <fullName evidence="7">TVP38/TMEM64 family membrane protein</fullName>
    </recommendedName>
</protein>
<dbReference type="Pfam" id="PF09335">
    <property type="entry name" value="VTT_dom"/>
    <property type="match status" value="1"/>
</dbReference>
<evidence type="ECO:0000259" key="8">
    <source>
        <dbReference type="Pfam" id="PF09335"/>
    </source>
</evidence>
<keyword evidence="3 7" id="KW-1003">Cell membrane</keyword>
<sequence length="228" mass="23766">MTRLLRNPRIVVALAGLGALFAVALLVPLPTPQQIQDWAGSLGVWFPPLFFLFYALVAVAPVPRTVLTISCGVLFGSLLGSAIALSATAVAAVLALLLVRALDRDRVAARLTHPAVRAVDDRLRRRGWLAVGSLRLISFAPFSVVNYCCALTSIRVRPYLLATVVGSAPGTVATVILADALTGGTHPAMLVVSAVCLGIGLVGLVVDARWQPVDPAPEPVAVAAGPRS</sequence>
<dbReference type="Proteomes" id="UP000057820">
    <property type="component" value="Chromosome 1"/>
</dbReference>
<dbReference type="PANTHER" id="PTHR12677:SF59">
    <property type="entry name" value="GOLGI APPARATUS MEMBRANE PROTEIN TVP38-RELATED"/>
    <property type="match status" value="1"/>
</dbReference>
<evidence type="ECO:0000256" key="6">
    <source>
        <dbReference type="ARBA" id="ARBA00023136"/>
    </source>
</evidence>
<proteinExistence type="inferred from homology"/>
<reference evidence="10" key="1">
    <citation type="submission" date="2015-03" db="EMBL/GenBank/DDBJ databases">
        <authorList>
            <consortium name="Pathogen Informatics"/>
        </authorList>
    </citation>
    <scope>NUCLEOTIDE SEQUENCE [LARGE SCALE GENOMIC DNA]</scope>
    <source>
        <strain evidence="10">NCTC11134</strain>
    </source>
</reference>
<feature type="transmembrane region" description="Helical" evidence="7">
    <location>
        <begin position="42"/>
        <end position="62"/>
    </location>
</feature>
<keyword evidence="6 7" id="KW-0472">Membrane</keyword>
<dbReference type="OMA" id="VGPWFPL"/>
<dbReference type="RefSeq" id="WP_011210001.1">
    <property type="nucleotide sequence ID" value="NZ_CAACYE020000001.1"/>
</dbReference>
<keyword evidence="4 7" id="KW-0812">Transmembrane</keyword>
<comment type="caution">
    <text evidence="7">Lacks conserved residue(s) required for the propagation of feature annotation.</text>
</comment>
<feature type="transmembrane region" description="Helical" evidence="7">
    <location>
        <begin position="159"/>
        <end position="181"/>
    </location>
</feature>
<dbReference type="GO" id="GO:0005886">
    <property type="term" value="C:plasma membrane"/>
    <property type="evidence" value="ECO:0007669"/>
    <property type="project" value="UniProtKB-SubCell"/>
</dbReference>
<gene>
    <name evidence="9" type="primary">ydjZ</name>
    <name evidence="9" type="ORF">ERS450000_00580</name>
</gene>
<evidence type="ECO:0000256" key="5">
    <source>
        <dbReference type="ARBA" id="ARBA00022989"/>
    </source>
</evidence>
<dbReference type="EMBL" id="LN868938">
    <property type="protein sequence ID" value="CRY74278.1"/>
    <property type="molecule type" value="Genomic_DNA"/>
</dbReference>
<evidence type="ECO:0000256" key="7">
    <source>
        <dbReference type="RuleBase" id="RU366058"/>
    </source>
</evidence>
<dbReference type="AlphaFoldDB" id="A0A0H5NFG6"/>
<evidence type="ECO:0000256" key="4">
    <source>
        <dbReference type="ARBA" id="ARBA00022692"/>
    </source>
</evidence>
<dbReference type="InterPro" id="IPR032816">
    <property type="entry name" value="VTT_dom"/>
</dbReference>
<dbReference type="GeneID" id="61134170"/>